<evidence type="ECO:0000313" key="4">
    <source>
        <dbReference type="Proteomes" id="UP000198838"/>
    </source>
</evidence>
<proteinExistence type="predicted"/>
<name>A0A1I0Y4Y7_9FIRM</name>
<dbReference type="Pfam" id="PF18887">
    <property type="entry name" value="MBG_3"/>
    <property type="match status" value="1"/>
</dbReference>
<evidence type="ECO:0000259" key="2">
    <source>
        <dbReference type="Pfam" id="PF18887"/>
    </source>
</evidence>
<evidence type="ECO:0000256" key="1">
    <source>
        <dbReference type="SAM" id="SignalP"/>
    </source>
</evidence>
<dbReference type="OrthoDB" id="3237761at2"/>
<dbReference type="EMBL" id="FOJY01000008">
    <property type="protein sequence ID" value="SFB07806.1"/>
    <property type="molecule type" value="Genomic_DNA"/>
</dbReference>
<protein>
    <recommendedName>
        <fullName evidence="2">MBG domain-containing protein</fullName>
    </recommendedName>
</protein>
<keyword evidence="4" id="KW-1185">Reference proteome</keyword>
<feature type="signal peptide" evidence="1">
    <location>
        <begin position="1"/>
        <end position="23"/>
    </location>
</feature>
<reference evidence="3 4" key="1">
    <citation type="submission" date="2016-10" db="EMBL/GenBank/DDBJ databases">
        <authorList>
            <person name="de Groot N.N."/>
        </authorList>
    </citation>
    <scope>NUCLEOTIDE SEQUENCE [LARGE SCALE GENOMIC DNA]</scope>
    <source>
        <strain evidence="3 4">DSM 5522</strain>
    </source>
</reference>
<feature type="domain" description="MBG" evidence="2">
    <location>
        <begin position="610"/>
        <end position="684"/>
    </location>
</feature>
<dbReference type="Proteomes" id="UP000198838">
    <property type="component" value="Unassembled WGS sequence"/>
</dbReference>
<dbReference type="RefSeq" id="WP_092872123.1">
    <property type="nucleotide sequence ID" value="NZ_FOJY01000008.1"/>
</dbReference>
<accession>A0A1I0Y4Y7</accession>
<feature type="chain" id="PRO_5038544341" description="MBG domain-containing protein" evidence="1">
    <location>
        <begin position="24"/>
        <end position="792"/>
    </location>
</feature>
<dbReference type="InterPro" id="IPR043772">
    <property type="entry name" value="MBG_3"/>
</dbReference>
<gene>
    <name evidence="3" type="ORF">SAMN05216249_108106</name>
</gene>
<dbReference type="AlphaFoldDB" id="A0A1I0Y4Y7"/>
<organism evidence="3 4">
    <name type="scientific">Acetitomaculum ruminis DSM 5522</name>
    <dbReference type="NCBI Taxonomy" id="1120918"/>
    <lineage>
        <taxon>Bacteria</taxon>
        <taxon>Bacillati</taxon>
        <taxon>Bacillota</taxon>
        <taxon>Clostridia</taxon>
        <taxon>Lachnospirales</taxon>
        <taxon>Lachnospiraceae</taxon>
        <taxon>Acetitomaculum</taxon>
    </lineage>
</organism>
<evidence type="ECO:0000313" key="3">
    <source>
        <dbReference type="EMBL" id="SFB07806.1"/>
    </source>
</evidence>
<sequence>MRKNFLKKTVAFAMATLILAESAGTFPNATLTAYANDDIGILTSDETITKDEQASYIADFNYDKVYNLDKTGENSCEVEYKQEGFALTGENGLVVVKKNEEAFYDYSINVSKDGEKILPDKGVIYDVGFYNLEIVVDGKIVATLEFTIKKNQVSEFVVDGNLNKTEDGNPIDLENIKARVKKQHNLDFENVDIKDLEFEYYNFSGDTKFDSAPTKPGEYSLKVIYPGNENYKSTYQFIWYKISEKPKENVTIQLQQVKKKIYDGTPIDASYFNVIINGEKQAIDEKKMELSFELLPEPDVKGKNLKAGKKRFVPVDAGGYLAVIHLYEDDTHAAAYGQTICVIDRAQTDSVEVKVEKREQFENFYDQLLVKIKEKDGEFVECKDRVKIDFYKDPEGKERVEEQLKTGELYYVKAMVPVDNNYYAASDLTKIILEKERMLDERLSIKPVNKLTYNKQPVSKKDFNVYFENRKLNEDEYTLTFNLPDGNLPTDAGDYEVEVSVDADDYTIMYNRATFTIKSAERKVEVKDKTVVYNNKVQKIDPALQDGKEITSGIEYTYFADENLEKPVTPKNAGTYFVKVISRDKNYYEFKTVVKLVIKKADAKIAFNTKSLTATYTGNAVKPQASVNSGEKVSFKYYKDAKCKKEIKAVDVKNVGTYYVVAVAKENENYKGVTSKAYKFVIKKQAAKLDLTATSKKTKVLSYTKLQKHDLKYAVKANGTYKEANKTKNITKGITFTKKGGDKKIIVSQDGKITVKKGLKKGNYKITITINFKGLANIDKKAVEKTITLKIK</sequence>
<keyword evidence="1" id="KW-0732">Signal</keyword>